<name>A0A4Z1BI26_9STAP</name>
<dbReference type="AlphaFoldDB" id="A0A4Z1BI26"/>
<dbReference type="Proteomes" id="UP000297459">
    <property type="component" value="Unassembled WGS sequence"/>
</dbReference>
<gene>
    <name evidence="1" type="ORF">E2558_09695</name>
</gene>
<comment type="caution">
    <text evidence="1">The sequence shown here is derived from an EMBL/GenBank/DDBJ whole genome shotgun (WGS) entry which is preliminary data.</text>
</comment>
<keyword evidence="2" id="KW-1185">Reference proteome</keyword>
<protein>
    <submittedName>
        <fullName evidence="1">Uncharacterized protein</fullName>
    </submittedName>
</protein>
<accession>A0A4Z1BI26</accession>
<dbReference type="RefSeq" id="WP_126565730.1">
    <property type="nucleotide sequence ID" value="NZ_BMCY01000005.1"/>
</dbReference>
<proteinExistence type="predicted"/>
<evidence type="ECO:0000313" key="2">
    <source>
        <dbReference type="Proteomes" id="UP000297459"/>
    </source>
</evidence>
<dbReference type="EMBL" id="SRPJ01000006">
    <property type="protein sequence ID" value="TGN24639.1"/>
    <property type="molecule type" value="Genomic_DNA"/>
</dbReference>
<reference evidence="1 2" key="1">
    <citation type="submission" date="2019-04" db="EMBL/GenBank/DDBJ databases">
        <title>Genomic characterization of Staphylococcus petrasii strains.</title>
        <authorList>
            <person name="Vrbovska V."/>
            <person name="Kovarovic V."/>
            <person name="Maslanova I."/>
            <person name="Indrakova A."/>
            <person name="Petras P."/>
            <person name="Sedo O."/>
            <person name="Svec P."/>
            <person name="Fisarova L."/>
            <person name="Sedlacek I."/>
            <person name="Doskar J."/>
            <person name="Pantucek R."/>
        </authorList>
    </citation>
    <scope>NUCLEOTIDE SEQUENCE [LARGE SCALE GENOMIC DNA]</scope>
    <source>
        <strain evidence="1 2">CCM 8529</strain>
    </source>
</reference>
<sequence>MHKFTKITLPSVIALGTVLGAGYPTETIHSNEAHAAQKQLSNTQIENIVRQYFKQRHIETDNSFGIKVVKNPSLYTDLPKGYVPVIYAERGANSSAAVYVNKTTGKIIDRNTHNIGNYDKKRQLSNAELVNIANLYFNVHQIKLNKSVGVKVDKETFLYNDLPKGYIPVMYGEQGGNGLSAIYINKTTGKIIDHNIHNSSNFNHTRQLSDVEIISVAKQYFNSHNIKIENSMGLKVDKNVSRYSDLPKGYVPVVYAEQGSNGASVIYVNKTTGKVIDHNTHNVGHYGNKK</sequence>
<organism evidence="1 2">
    <name type="scientific">Staphylococcus pragensis</name>
    <dbReference type="NCBI Taxonomy" id="1611836"/>
    <lineage>
        <taxon>Bacteria</taxon>
        <taxon>Bacillati</taxon>
        <taxon>Bacillota</taxon>
        <taxon>Bacilli</taxon>
        <taxon>Bacillales</taxon>
        <taxon>Staphylococcaceae</taxon>
        <taxon>Staphylococcus</taxon>
    </lineage>
</organism>
<evidence type="ECO:0000313" key="1">
    <source>
        <dbReference type="EMBL" id="TGN24639.1"/>
    </source>
</evidence>